<dbReference type="Proteomes" id="UP000262712">
    <property type="component" value="Chromosome"/>
</dbReference>
<reference evidence="1 4" key="2">
    <citation type="submission" date="2018-08" db="EMBL/GenBank/DDBJ databases">
        <title>Complete genome of the Arcobacter molluscorum type strain LMG 25693.</title>
        <authorList>
            <person name="Miller W.G."/>
            <person name="Yee E."/>
            <person name="Bono J.L."/>
        </authorList>
    </citation>
    <scope>NUCLEOTIDE SEQUENCE [LARGE SCALE GENOMIC DNA]</scope>
    <source>
        <strain evidence="1 4">CECT 7696</strain>
    </source>
</reference>
<dbReference type="EMBL" id="NXFY01000016">
    <property type="protein sequence ID" value="PHO17483.1"/>
    <property type="molecule type" value="Genomic_DNA"/>
</dbReference>
<dbReference type="RefSeq" id="WP_099342965.1">
    <property type="nucleotide sequence ID" value="NZ_CP032098.1"/>
</dbReference>
<dbReference type="GO" id="GO:0008939">
    <property type="term" value="F:nicotinate-nucleotide-dimethylbenzimidazole phosphoribosyltransferase activity"/>
    <property type="evidence" value="ECO:0007669"/>
    <property type="project" value="UniProtKB-EC"/>
</dbReference>
<protein>
    <submittedName>
        <fullName evidence="2">Nicotinate-nucleotide--dimethylbenzimidazole phosphoribosyltransferase</fullName>
        <ecNumber evidence="1">2.4.2.21</ecNumber>
    </submittedName>
</protein>
<dbReference type="KEGG" id="amol:AMOL_2566"/>
<keyword evidence="3" id="KW-1185">Reference proteome</keyword>
<dbReference type="PANTHER" id="PTHR38811:SF1">
    <property type="entry name" value="UPF0284 PROTEIN SLL1500"/>
    <property type="match status" value="1"/>
</dbReference>
<dbReference type="Proteomes" id="UP000221222">
    <property type="component" value="Unassembled WGS sequence"/>
</dbReference>
<dbReference type="Gene3D" id="3.40.50.10210">
    <property type="match status" value="1"/>
</dbReference>
<evidence type="ECO:0000313" key="2">
    <source>
        <dbReference type="EMBL" id="PHO17483.1"/>
    </source>
</evidence>
<keyword evidence="2" id="KW-0808">Transferase</keyword>
<dbReference type="NCBIfam" id="NF003372">
    <property type="entry name" value="PRK04447.1-5"/>
    <property type="match status" value="1"/>
</dbReference>
<proteinExistence type="predicted"/>
<keyword evidence="2" id="KW-0328">Glycosyltransferase</keyword>
<organism evidence="2 3">
    <name type="scientific">Malaciobacter molluscorum LMG 25693</name>
    <dbReference type="NCBI Taxonomy" id="870501"/>
    <lineage>
        <taxon>Bacteria</taxon>
        <taxon>Pseudomonadati</taxon>
        <taxon>Campylobacterota</taxon>
        <taxon>Epsilonproteobacteria</taxon>
        <taxon>Campylobacterales</taxon>
        <taxon>Arcobacteraceae</taxon>
        <taxon>Malaciobacter</taxon>
    </lineage>
</organism>
<evidence type="ECO:0000313" key="4">
    <source>
        <dbReference type="Proteomes" id="UP000262712"/>
    </source>
</evidence>
<dbReference type="EC" id="2.4.2.21" evidence="1"/>
<dbReference type="SUPFAM" id="SSF52733">
    <property type="entry name" value="Nicotinate mononucleotide:5,6-dimethylbenzimidazole phosphoribosyltransferase (CobT)"/>
    <property type="match status" value="1"/>
</dbReference>
<gene>
    <name evidence="1" type="primary">cobT</name>
    <name evidence="1" type="ORF">AMOL_2566</name>
    <name evidence="2" type="ORF">CPU12_09935</name>
</gene>
<dbReference type="InterPro" id="IPR036087">
    <property type="entry name" value="Nict_dMeBzImd_PRibTrfase_sf"/>
</dbReference>
<reference evidence="2 3" key="1">
    <citation type="submission" date="2017-09" db="EMBL/GenBank/DDBJ databases">
        <title>Arcobacter canalis sp. nov., a new species isolated from a water canal contaminated with urban sewage.</title>
        <authorList>
            <person name="Perez-Cataluna A."/>
            <person name="Salas-Masso N."/>
            <person name="Figueras M.J."/>
        </authorList>
    </citation>
    <scope>NUCLEOTIDE SEQUENCE [LARGE SCALE GENOMIC DNA]</scope>
    <source>
        <strain evidence="2 3">F98-3</strain>
    </source>
</reference>
<dbReference type="PANTHER" id="PTHR38811">
    <property type="match status" value="1"/>
</dbReference>
<accession>A0A2G1DG72</accession>
<dbReference type="InterPro" id="IPR002805">
    <property type="entry name" value="Nict_dMeBzImd_PRibTrfase_arc"/>
</dbReference>
<evidence type="ECO:0000313" key="3">
    <source>
        <dbReference type="Proteomes" id="UP000221222"/>
    </source>
</evidence>
<name>A0A2G1DG72_9BACT</name>
<dbReference type="AlphaFoldDB" id="A0A2G1DG72"/>
<dbReference type="EMBL" id="CP032098">
    <property type="protein sequence ID" value="AXX93505.1"/>
    <property type="molecule type" value="Genomic_DNA"/>
</dbReference>
<sequence length="355" mass="39066">MNFNTILGKRDFLEYLRGKKANFLLSCSVTNTADIEGISQAGIPGKMYLTPTLDAEFLSTSEVRSLDNIATTPKGIPTPAIITRAVHELRPFENIEFLNLGLKIIPQIDYFKRYDFDINPSDNIECGAKIDAMTVFQKGVDFAQNYKPNCEYTILAETIPAGTTTAAATALALGYECKEYFSSSFKNTPNNIRDEVIKKALNNINENMDIFERLSNVSDNMIIFNAGFILGLQSTEHKLILAGGTQLASVLLVVNSILKTMGGQIDSSKIALCTTKWIEEDKNSNIKALLQLLDFEVNAYSTDFDFSTSESEILKLYDSGEAKEGVGAGGSLVYAAINGLDKEYIIKKIESFIGV</sequence>
<evidence type="ECO:0000313" key="1">
    <source>
        <dbReference type="EMBL" id="AXX93505.1"/>
    </source>
</evidence>